<dbReference type="NCBIfam" id="TIGR02686">
    <property type="entry name" value="relax_trwC"/>
    <property type="match status" value="1"/>
</dbReference>
<dbReference type="InterPro" id="IPR014862">
    <property type="entry name" value="TrwC"/>
</dbReference>
<dbReference type="Pfam" id="PF13604">
    <property type="entry name" value="AAA_30"/>
    <property type="match status" value="1"/>
</dbReference>
<evidence type="ECO:0000313" key="4">
    <source>
        <dbReference type="Proteomes" id="UP000004030"/>
    </source>
</evidence>
<dbReference type="InterPro" id="IPR003593">
    <property type="entry name" value="AAA+_ATPase"/>
</dbReference>
<sequence length="978" mass="106412">MLSVANVRTAGGAANYFAADNYYTRADAERSGHWLGKGAENLGLRGGIEASQFEAVLKGKLPDGSRVGSDNRAHRAGTDLTFSMPKSWSILALVGGDRRILDAYGAAVRETLAWAEKNLAETRMEVRGKERVVATRNLVIGLFQHDTNRNQEPNAHFHAVIANVTQGPDGKWRALRNDKIWEHNTLLNAMTMARFRLAVEKLGYQVGEYGKHGNFEAVGVPKPVRDAFSSRRAEILDKLSTMEGKGLAARNAANLMTRADKGPVADRQALVNQWREAAAKLGFDPRLVISQANARAATDIGSVSGIGNSVRSIGQRARLLAATFAERLGLRQGDPLVPRDLGRRTPEQIAAVHAVASAIRHLGEREAAFSRTEIYRSALGFALPTTLTDIEHRVDQLLRQGHLQKGKGADRNLVTTRDAIGLEQRIIAAIESGRGHGTAVVEADVAGERLQALSQLKYGLTLNPGQERAGRLLLASHNRIVAIQGVAGAGKSTVLKPVADILRGEGKSALGLAVQNTLVQMLERDTGIPSMTVARFLRQHQGLLEGADQARLAEARASLCGTVVLLDEASMVGNADKEKLVRLANLLQLDRFASIGDRKQLGAVDAGKPFDVMQRAGVETAIMNTNLRARDKALREAQYAAQGGHIDEALRHLGPHVVASGNTAAVDAAAAWLSLSPAEREVTAIYASGRNLRGQVNEAVQIGLKANGELGPGSLGLTVLSRVNLTREEMRYSRSYAAGMVLEVDRRQRGQGLQKGRYDVVETDPTRERVMLQNERGKRFEFRPSQMRPQGEQDPLRLFEVRPLEIHDGDRIRWTATDHKRGLLNADQARIVAVDAKGVMVKTSLGAEHRLGLDDPMLERLDLAYALNAHMAQGLTSDRGIAVMDSRERNLANQQTFLVTITRLRDGLTLFVDNAGKLEAAVERNPGMKRSALETVNQLRDAAAMGQAKGKAPDRSQEPAREPPELDRSLTKPFEIGI</sequence>
<dbReference type="Pfam" id="PF18340">
    <property type="entry name" value="TraI_2B"/>
    <property type="match status" value="1"/>
</dbReference>
<organism evidence="3 4">
    <name type="scientific">Novosphingobium pentaromativorans US6-1</name>
    <dbReference type="NCBI Taxonomy" id="1088721"/>
    <lineage>
        <taxon>Bacteria</taxon>
        <taxon>Pseudomonadati</taxon>
        <taxon>Pseudomonadota</taxon>
        <taxon>Alphaproteobacteria</taxon>
        <taxon>Sphingomonadales</taxon>
        <taxon>Sphingomonadaceae</taxon>
        <taxon>Novosphingobium</taxon>
    </lineage>
</organism>
<dbReference type="InterPro" id="IPR027417">
    <property type="entry name" value="P-loop_NTPase"/>
</dbReference>
<evidence type="ECO:0000313" key="3">
    <source>
        <dbReference type="EMBL" id="EHJ60086.1"/>
    </source>
</evidence>
<dbReference type="EMBL" id="AGFM01000045">
    <property type="protein sequence ID" value="EHJ60086.1"/>
    <property type="molecule type" value="Genomic_DNA"/>
</dbReference>
<dbReference type="AlphaFoldDB" id="G6EF33"/>
<evidence type="ECO:0000259" key="2">
    <source>
        <dbReference type="SMART" id="SM00382"/>
    </source>
</evidence>
<reference evidence="3 4" key="1">
    <citation type="journal article" date="2012" name="J. Bacteriol.">
        <title>Genome sequence of benzo(a)pyrene-degrading bacterium Novosphingobium pentaromativorans US6-1.</title>
        <authorList>
            <person name="Luo Y.R."/>
            <person name="Kang S.G."/>
            <person name="Kim S.J."/>
            <person name="Kim M.R."/>
            <person name="Li N."/>
            <person name="Lee J.H."/>
            <person name="Kwon K.K."/>
        </authorList>
    </citation>
    <scope>NUCLEOTIDE SEQUENCE [LARGE SCALE GENOMIC DNA]</scope>
    <source>
        <strain evidence="3 4">US6-1</strain>
    </source>
</reference>
<dbReference type="PATRIC" id="fig|1088721.3.peg.2921"/>
<dbReference type="InterPro" id="IPR040668">
    <property type="entry name" value="TraI_2B"/>
</dbReference>
<comment type="caution">
    <text evidence="3">The sequence shown here is derived from an EMBL/GenBank/DDBJ whole genome shotgun (WGS) entry which is preliminary data.</text>
</comment>
<dbReference type="InterPro" id="IPR014059">
    <property type="entry name" value="TraI/TrwC_relax"/>
</dbReference>
<dbReference type="SUPFAM" id="SSF52540">
    <property type="entry name" value="P-loop containing nucleoside triphosphate hydrolases"/>
    <property type="match status" value="2"/>
</dbReference>
<proteinExistence type="predicted"/>
<dbReference type="STRING" id="1088721.JI59_05255"/>
<evidence type="ECO:0000256" key="1">
    <source>
        <dbReference type="SAM" id="MobiDB-lite"/>
    </source>
</evidence>
<feature type="region of interest" description="Disordered" evidence="1">
    <location>
        <begin position="943"/>
        <end position="978"/>
    </location>
</feature>
<name>G6EF33_9SPHN</name>
<feature type="domain" description="AAA+ ATPase" evidence="2">
    <location>
        <begin position="477"/>
        <end position="656"/>
    </location>
</feature>
<dbReference type="Pfam" id="PF08751">
    <property type="entry name" value="TrwC"/>
    <property type="match status" value="1"/>
</dbReference>
<dbReference type="OrthoDB" id="98563at2"/>
<dbReference type="Gene3D" id="3.40.50.300">
    <property type="entry name" value="P-loop containing nucleotide triphosphate hydrolases"/>
    <property type="match status" value="2"/>
</dbReference>
<keyword evidence="4" id="KW-1185">Reference proteome</keyword>
<dbReference type="eggNOG" id="COG0507">
    <property type="taxonomic scope" value="Bacteria"/>
</dbReference>
<dbReference type="KEGG" id="npn:JI59_05255"/>
<dbReference type="Proteomes" id="UP000004030">
    <property type="component" value="Unassembled WGS sequence"/>
</dbReference>
<dbReference type="SUPFAM" id="SSF55464">
    <property type="entry name" value="Origin of replication-binding domain, RBD-like"/>
    <property type="match status" value="1"/>
</dbReference>
<dbReference type="RefSeq" id="WP_007013865.1">
    <property type="nucleotide sequence ID" value="NZ_AGFM01000045.1"/>
</dbReference>
<feature type="compositionally biased region" description="Basic and acidic residues" evidence="1">
    <location>
        <begin position="951"/>
        <end position="970"/>
    </location>
</feature>
<dbReference type="NCBIfam" id="NF041492">
    <property type="entry name" value="MobF"/>
    <property type="match status" value="1"/>
</dbReference>
<accession>G6EF33</accession>
<gene>
    <name evidence="3" type="ORF">NSU_2954</name>
</gene>
<protein>
    <submittedName>
        <fullName evidence="3">TrwC protein</fullName>
    </submittedName>
</protein>
<dbReference type="SMART" id="SM00382">
    <property type="entry name" value="AAA"/>
    <property type="match status" value="1"/>
</dbReference>